<dbReference type="AlphaFoldDB" id="A0A0G0W763"/>
<keyword evidence="1" id="KW-0378">Hydrolase</keyword>
<feature type="region of interest" description="Disordered" evidence="2">
    <location>
        <begin position="239"/>
        <end position="266"/>
    </location>
</feature>
<accession>A0A0G0W763</accession>
<dbReference type="Gene3D" id="3.40.50.1820">
    <property type="entry name" value="alpha/beta hydrolase"/>
    <property type="match status" value="1"/>
</dbReference>
<proteinExistence type="predicted"/>
<evidence type="ECO:0000313" key="4">
    <source>
        <dbReference type="EMBL" id="KKS07882.1"/>
    </source>
</evidence>
<dbReference type="PATRIC" id="fig|1619131.3.peg.54"/>
<name>A0A0G0W763_UNCKA</name>
<gene>
    <name evidence="4" type="ORF">UU59_C0001G0055</name>
</gene>
<dbReference type="PANTHER" id="PTHR22946:SF9">
    <property type="entry name" value="POLYKETIDE TRANSFERASE AF380"/>
    <property type="match status" value="1"/>
</dbReference>
<keyword evidence="4" id="KW-0031">Aminopeptidase</keyword>
<feature type="domain" description="Serine aminopeptidase S33" evidence="3">
    <location>
        <begin position="113"/>
        <end position="337"/>
    </location>
</feature>
<dbReference type="PANTHER" id="PTHR22946">
    <property type="entry name" value="DIENELACTONE HYDROLASE DOMAIN-CONTAINING PROTEIN-RELATED"/>
    <property type="match status" value="1"/>
</dbReference>
<dbReference type="GO" id="GO:0052689">
    <property type="term" value="F:carboxylic ester hydrolase activity"/>
    <property type="evidence" value="ECO:0007669"/>
    <property type="project" value="UniProtKB-ARBA"/>
</dbReference>
<evidence type="ECO:0000256" key="2">
    <source>
        <dbReference type="SAM" id="MobiDB-lite"/>
    </source>
</evidence>
<sequence>MKKFIALIFLISITIAAVYLLRTGNSAAGTTNVTSPYTGAEKKAEEPVYVSPISIDYLRTLKIDSPAPVIEEELSDGSNYKKYVASYTSEGNKIYGYLTVPVGTPPEGGYPAIVFNHGYIPPAQYVTTQNYVSYVDSLARNGFVVFKIDLRGHGNSEGNATGSYFSSAYTIDAISAVKSLQKYENVNPEKIGMWGHSMSGNLVLRTMLVSDEIKAGVIWAGAVYSYEDFAKYSISDNSYMRRPQQPSEQREDPHRENSPEVQKLRENPEELDLNSGFWTSISLTKNINYLSGALELHHSVNDDVVDIGYSRDLVKVLKSAGKDYSVFEYDGGGHNIVSPYYETAMQRTVDFFKEKL</sequence>
<organism evidence="4 5">
    <name type="scientific">candidate division WWE3 bacterium GW2011_GWE1_41_27</name>
    <dbReference type="NCBI Taxonomy" id="1619131"/>
    <lineage>
        <taxon>Bacteria</taxon>
        <taxon>Katanobacteria</taxon>
    </lineage>
</organism>
<reference evidence="4 5" key="1">
    <citation type="journal article" date="2015" name="Nature">
        <title>rRNA introns, odd ribosomes, and small enigmatic genomes across a large radiation of phyla.</title>
        <authorList>
            <person name="Brown C.T."/>
            <person name="Hug L.A."/>
            <person name="Thomas B.C."/>
            <person name="Sharon I."/>
            <person name="Castelle C.J."/>
            <person name="Singh A."/>
            <person name="Wilkins M.J."/>
            <person name="Williams K.H."/>
            <person name="Banfield J.F."/>
        </authorList>
    </citation>
    <scope>NUCLEOTIDE SEQUENCE [LARGE SCALE GENOMIC DNA]</scope>
</reference>
<dbReference type="InterPro" id="IPR029058">
    <property type="entry name" value="AB_hydrolase_fold"/>
</dbReference>
<evidence type="ECO:0000256" key="1">
    <source>
        <dbReference type="ARBA" id="ARBA00022801"/>
    </source>
</evidence>
<feature type="compositionally biased region" description="Basic and acidic residues" evidence="2">
    <location>
        <begin position="248"/>
        <end position="266"/>
    </location>
</feature>
<keyword evidence="4" id="KW-0645">Protease</keyword>
<evidence type="ECO:0000259" key="3">
    <source>
        <dbReference type="Pfam" id="PF12146"/>
    </source>
</evidence>
<evidence type="ECO:0000313" key="5">
    <source>
        <dbReference type="Proteomes" id="UP000034544"/>
    </source>
</evidence>
<dbReference type="GO" id="GO:0004177">
    <property type="term" value="F:aminopeptidase activity"/>
    <property type="evidence" value="ECO:0007669"/>
    <property type="project" value="UniProtKB-KW"/>
</dbReference>
<dbReference type="EMBL" id="LCBF01000001">
    <property type="protein sequence ID" value="KKS07882.1"/>
    <property type="molecule type" value="Genomic_DNA"/>
</dbReference>
<dbReference type="Pfam" id="PF12146">
    <property type="entry name" value="Hydrolase_4"/>
    <property type="match status" value="1"/>
</dbReference>
<protein>
    <submittedName>
        <fullName evidence="4">Dipeptidylaminopeptidase/acylaminoacyl-peptidase</fullName>
    </submittedName>
</protein>
<dbReference type="Proteomes" id="UP000034544">
    <property type="component" value="Unassembled WGS sequence"/>
</dbReference>
<comment type="caution">
    <text evidence="4">The sequence shown here is derived from an EMBL/GenBank/DDBJ whole genome shotgun (WGS) entry which is preliminary data.</text>
</comment>
<dbReference type="SUPFAM" id="SSF53474">
    <property type="entry name" value="alpha/beta-Hydrolases"/>
    <property type="match status" value="1"/>
</dbReference>
<dbReference type="InterPro" id="IPR022742">
    <property type="entry name" value="Hydrolase_4"/>
</dbReference>
<dbReference type="InterPro" id="IPR050261">
    <property type="entry name" value="FrsA_esterase"/>
</dbReference>